<dbReference type="Pfam" id="PF05827">
    <property type="entry name" value="VAS1_LD"/>
    <property type="match status" value="1"/>
</dbReference>
<reference evidence="9" key="1">
    <citation type="thesis" date="2020" institute="ProQuest LLC" country="789 East Eisenhower Parkway, Ann Arbor, MI, USA">
        <title>Comparative Genomics and Chromosome Evolution.</title>
        <authorList>
            <person name="Mudd A.B."/>
        </authorList>
    </citation>
    <scope>NUCLEOTIDE SEQUENCE</scope>
    <source>
        <strain evidence="9">237g6f4</strain>
        <tissue evidence="9">Blood</tissue>
    </source>
</reference>
<accession>A0AAV7DLK8</accession>
<dbReference type="GO" id="GO:0030659">
    <property type="term" value="C:cytoplasmic vesicle membrane"/>
    <property type="evidence" value="ECO:0007669"/>
    <property type="project" value="UniProtKB-ARBA"/>
</dbReference>
<organism evidence="9 10">
    <name type="scientific">Engystomops pustulosus</name>
    <name type="common">Tungara frog</name>
    <name type="synonym">Physalaemus pustulosus</name>
    <dbReference type="NCBI Taxonomy" id="76066"/>
    <lineage>
        <taxon>Eukaryota</taxon>
        <taxon>Metazoa</taxon>
        <taxon>Chordata</taxon>
        <taxon>Craniata</taxon>
        <taxon>Vertebrata</taxon>
        <taxon>Euteleostomi</taxon>
        <taxon>Amphibia</taxon>
        <taxon>Batrachia</taxon>
        <taxon>Anura</taxon>
        <taxon>Neobatrachia</taxon>
        <taxon>Hyloidea</taxon>
        <taxon>Leptodactylidae</taxon>
        <taxon>Leiuperinae</taxon>
        <taxon>Engystomops</taxon>
    </lineage>
</organism>
<dbReference type="FunFam" id="2.40.160.110:FF:000003">
    <property type="entry name" value="ATPase H+ transporting accessory protein 1"/>
    <property type="match status" value="1"/>
</dbReference>
<evidence type="ECO:0000313" key="9">
    <source>
        <dbReference type="EMBL" id="KAG8598419.1"/>
    </source>
</evidence>
<evidence type="ECO:0000259" key="7">
    <source>
        <dbReference type="Pfam" id="PF05827"/>
    </source>
</evidence>
<feature type="domain" description="V-type proton ATPase subunit S1/VOA1 transmembrane" evidence="8">
    <location>
        <begin position="204"/>
        <end position="240"/>
    </location>
</feature>
<dbReference type="GO" id="GO:0033176">
    <property type="term" value="C:proton-transporting V-type ATPase complex"/>
    <property type="evidence" value="ECO:0007669"/>
    <property type="project" value="TreeGrafter"/>
</dbReference>
<evidence type="ECO:0000256" key="1">
    <source>
        <dbReference type="ARBA" id="ARBA00004167"/>
    </source>
</evidence>
<dbReference type="InterPro" id="IPR046755">
    <property type="entry name" value="VAS1_LD"/>
</dbReference>
<dbReference type="GO" id="GO:0098588">
    <property type="term" value="C:bounding membrane of organelle"/>
    <property type="evidence" value="ECO:0007669"/>
    <property type="project" value="UniProtKB-ARBA"/>
</dbReference>
<dbReference type="InterPro" id="IPR008388">
    <property type="entry name" value="Ac45_acc_su"/>
</dbReference>
<keyword evidence="10" id="KW-1185">Reference proteome</keyword>
<dbReference type="PANTHER" id="PTHR12471:SF3">
    <property type="entry name" value="ATPASE, H+ TRANSPORTING, LYSOSOMAL ACCESSORY PROTEIN 1-LIKE"/>
    <property type="match status" value="1"/>
</dbReference>
<feature type="transmembrane region" description="Helical" evidence="6">
    <location>
        <begin position="210"/>
        <end position="234"/>
    </location>
</feature>
<keyword evidence="5 6" id="KW-0472">Membrane</keyword>
<evidence type="ECO:0000256" key="6">
    <source>
        <dbReference type="SAM" id="Phobius"/>
    </source>
</evidence>
<comment type="subcellular location">
    <subcellularLocation>
        <location evidence="1">Membrane</location>
        <topology evidence="1">Single-pass membrane protein</topology>
    </subcellularLocation>
</comment>
<keyword evidence="4 6" id="KW-1133">Transmembrane helix</keyword>
<dbReference type="Pfam" id="PF20520">
    <property type="entry name" value="Ac45-VOA1_TM"/>
    <property type="match status" value="1"/>
</dbReference>
<dbReference type="InterPro" id="IPR046756">
    <property type="entry name" value="VAS1/VOA1_TM"/>
</dbReference>
<evidence type="ECO:0000256" key="3">
    <source>
        <dbReference type="ARBA" id="ARBA00022692"/>
    </source>
</evidence>
<dbReference type="PANTHER" id="PTHR12471">
    <property type="entry name" value="VACUOLAR ATP SYNTHASE SUBUNIT S1"/>
    <property type="match status" value="1"/>
</dbReference>
<gene>
    <name evidence="9" type="ORF">GDO81_002611</name>
</gene>
<name>A0AAV7DLK8_ENGPU</name>
<evidence type="ECO:0000256" key="2">
    <source>
        <dbReference type="ARBA" id="ARBA00009037"/>
    </source>
</evidence>
<proteinExistence type="inferred from homology"/>
<dbReference type="GO" id="GO:0030641">
    <property type="term" value="P:regulation of cellular pH"/>
    <property type="evidence" value="ECO:0007669"/>
    <property type="project" value="TreeGrafter"/>
</dbReference>
<sequence>MCAFIQGLYYNIVRKETLTREVTNESNVSPPSIINVTTSGNTCILFGAKRIIIRFKNQTQLDLTNTNCSLYDNADVEESHCNEENSTLTLRFLKAGHLKGLALRFLLVRSYYKLSVQNWYKLQSLQILLNHSVQATFNTSKIFAPISYSYHCQHVSSLQKHDALLVPSPAQSRSRLWDVTFQDFQIQGFNTEDGEFAYAKDCATYFSPAILMGLVMSLILLLVLAYALHMLIYLKSMDRHYQRKCSATYFPKTKDSYLEDEREPLRGNGREFYELRQPEYCRLSIQQCASVSH</sequence>
<dbReference type="EMBL" id="WNYA01000001">
    <property type="protein sequence ID" value="KAG8598419.1"/>
    <property type="molecule type" value="Genomic_DNA"/>
</dbReference>
<dbReference type="Proteomes" id="UP000824782">
    <property type="component" value="Unassembled WGS sequence"/>
</dbReference>
<keyword evidence="3 6" id="KW-0812">Transmembrane</keyword>
<comment type="similarity">
    <text evidence="2">Belongs to the vacuolar ATPase subunit S1 family.</text>
</comment>
<dbReference type="GO" id="GO:0012505">
    <property type="term" value="C:endomembrane system"/>
    <property type="evidence" value="ECO:0007669"/>
    <property type="project" value="UniProtKB-ARBA"/>
</dbReference>
<dbReference type="AlphaFoldDB" id="A0AAV7DLK8"/>
<dbReference type="Gene3D" id="2.40.160.110">
    <property type="match status" value="1"/>
</dbReference>
<evidence type="ECO:0000313" key="10">
    <source>
        <dbReference type="Proteomes" id="UP000824782"/>
    </source>
</evidence>
<feature type="domain" description="V-type proton ATPase subunit S1 luminal" evidence="7">
    <location>
        <begin position="41"/>
        <end position="189"/>
    </location>
</feature>
<protein>
    <recommendedName>
        <fullName evidence="11">V-type proton ATPase subunit S1-like protein</fullName>
    </recommendedName>
</protein>
<evidence type="ECO:0000256" key="4">
    <source>
        <dbReference type="ARBA" id="ARBA00022989"/>
    </source>
</evidence>
<evidence type="ECO:0000256" key="5">
    <source>
        <dbReference type="ARBA" id="ARBA00023136"/>
    </source>
</evidence>
<evidence type="ECO:0008006" key="11">
    <source>
        <dbReference type="Google" id="ProtNLM"/>
    </source>
</evidence>
<dbReference type="GO" id="GO:0001671">
    <property type="term" value="F:ATPase activator activity"/>
    <property type="evidence" value="ECO:0007669"/>
    <property type="project" value="TreeGrafter"/>
</dbReference>
<comment type="caution">
    <text evidence="9">The sequence shown here is derived from an EMBL/GenBank/DDBJ whole genome shotgun (WGS) entry which is preliminary data.</text>
</comment>
<evidence type="ECO:0000259" key="8">
    <source>
        <dbReference type="Pfam" id="PF20520"/>
    </source>
</evidence>